<dbReference type="EMBL" id="MTSE01000019">
    <property type="protein sequence ID" value="OUJ71075.1"/>
    <property type="molecule type" value="Genomic_DNA"/>
</dbReference>
<protein>
    <submittedName>
        <fullName evidence="2">Alkylhydroperoxidase</fullName>
    </submittedName>
</protein>
<dbReference type="Gene3D" id="1.20.1290.10">
    <property type="entry name" value="AhpD-like"/>
    <property type="match status" value="1"/>
</dbReference>
<dbReference type="GO" id="GO:0051920">
    <property type="term" value="F:peroxiredoxin activity"/>
    <property type="evidence" value="ECO:0007669"/>
    <property type="project" value="InterPro"/>
</dbReference>
<keyword evidence="3" id="KW-1185">Reference proteome</keyword>
<proteinExistence type="predicted"/>
<reference evidence="2 3" key="1">
    <citation type="submission" date="2017-01" db="EMBL/GenBank/DDBJ databases">
        <title>A new Hymenobacter.</title>
        <authorList>
            <person name="Liang Y."/>
            <person name="Feng F."/>
        </authorList>
    </citation>
    <scope>NUCLEOTIDE SEQUENCE [LARGE SCALE GENOMIC DNA]</scope>
    <source>
        <strain evidence="2">MIMBbqt21</strain>
    </source>
</reference>
<dbReference type="InterPro" id="IPR029032">
    <property type="entry name" value="AhpD-like"/>
</dbReference>
<feature type="domain" description="Carboxymuconolactone decarboxylase-like" evidence="1">
    <location>
        <begin position="47"/>
        <end position="107"/>
    </location>
</feature>
<keyword evidence="2" id="KW-0575">Peroxidase</keyword>
<comment type="caution">
    <text evidence="2">The sequence shown here is derived from an EMBL/GenBank/DDBJ whole genome shotgun (WGS) entry which is preliminary data.</text>
</comment>
<name>A0A243W7L8_9BACT</name>
<evidence type="ECO:0000313" key="2">
    <source>
        <dbReference type="EMBL" id="OUJ71075.1"/>
    </source>
</evidence>
<dbReference type="AlphaFoldDB" id="A0A243W7L8"/>
<keyword evidence="2" id="KW-0560">Oxidoreductase</keyword>
<dbReference type="PANTHER" id="PTHR35446">
    <property type="entry name" value="SI:CH211-175M2.5"/>
    <property type="match status" value="1"/>
</dbReference>
<dbReference type="InterPro" id="IPR004675">
    <property type="entry name" value="AhpD_core"/>
</dbReference>
<dbReference type="NCBIfam" id="TIGR00778">
    <property type="entry name" value="ahpD_dom"/>
    <property type="match status" value="1"/>
</dbReference>
<evidence type="ECO:0000259" key="1">
    <source>
        <dbReference type="Pfam" id="PF02627"/>
    </source>
</evidence>
<evidence type="ECO:0000313" key="3">
    <source>
        <dbReference type="Proteomes" id="UP000194873"/>
    </source>
</evidence>
<dbReference type="RefSeq" id="WP_086596503.1">
    <property type="nucleotide sequence ID" value="NZ_MTSE01000019.1"/>
</dbReference>
<accession>A0A243W7L8</accession>
<dbReference type="OrthoDB" id="9808310at2"/>
<gene>
    <name evidence="2" type="ORF">BXP70_22920</name>
</gene>
<dbReference type="Pfam" id="PF02627">
    <property type="entry name" value="CMD"/>
    <property type="match status" value="1"/>
</dbReference>
<dbReference type="SUPFAM" id="SSF69118">
    <property type="entry name" value="AhpD-like"/>
    <property type="match status" value="1"/>
</dbReference>
<dbReference type="PANTHER" id="PTHR35446:SF3">
    <property type="entry name" value="CMD DOMAIN-CONTAINING PROTEIN"/>
    <property type="match status" value="1"/>
</dbReference>
<organism evidence="2 3">
    <name type="scientific">Hymenobacter crusticola</name>
    <dbReference type="NCBI Taxonomy" id="1770526"/>
    <lineage>
        <taxon>Bacteria</taxon>
        <taxon>Pseudomonadati</taxon>
        <taxon>Bacteroidota</taxon>
        <taxon>Cytophagia</taxon>
        <taxon>Cytophagales</taxon>
        <taxon>Hymenobacteraceae</taxon>
        <taxon>Hymenobacter</taxon>
    </lineage>
</organism>
<dbReference type="Proteomes" id="UP000194873">
    <property type="component" value="Unassembled WGS sequence"/>
</dbReference>
<dbReference type="InterPro" id="IPR003779">
    <property type="entry name" value="CMD-like"/>
</dbReference>
<sequence>MKTFQVPTREQVSPAVQGIFDHMQSAMGMVPNLYATVGYSENALTSYLAFQQAQAKGSFSTKEREAVFLAVSQVNGCDYCLAAHTVLAKMNGFTEADTLDLRAGTSADAKLRVLTQLAASITATHGRPEAQLLENFFAQGYTEKALVDLVALVADKTLTNYLHNITHIPVDFPAAPALSTVAA</sequence>